<feature type="compositionally biased region" description="Low complexity" evidence="4">
    <location>
        <begin position="1"/>
        <end position="15"/>
    </location>
</feature>
<dbReference type="PANTHER" id="PTHR33112">
    <property type="entry name" value="DOMAIN PROTEIN, PUTATIVE-RELATED"/>
    <property type="match status" value="1"/>
</dbReference>
<dbReference type="Gene3D" id="3.30.60.90">
    <property type="match status" value="1"/>
</dbReference>
<evidence type="ECO:0000256" key="4">
    <source>
        <dbReference type="SAM" id="MobiDB-lite"/>
    </source>
</evidence>
<feature type="region of interest" description="Disordered" evidence="4">
    <location>
        <begin position="267"/>
        <end position="286"/>
    </location>
</feature>
<sequence>MATEATTPPGTTTGADSLADEAKPELRYSCDGCGGPCRNHEARHRCNNCPDFDYCAQCFTEAELLHPGHSFTTFEPVSAQPAADEEENKDDDVWQPRCASCAPVTRILPVLFLALGDPKYEGATSDNLQTVWVLRISHLIQATQRGCAFCCFVLDAFFRESNMETFLYDQDTPWYAEPLSHDKERTELVQHCMKTLTRLKNDRFRFRVRQMSSRKGISLPDFDRISIELDPATTKFNTMDEIRKARVFHSAGVIGVERAVCAAAGDPASEHISSRPPRADSSSPESLEQVRQWIRTCDETHGDACRPSAPPESHEIPSRLIDVSGGDRVKLCDTDSGTQQQGEVRYAALSYCWGGPQEFQTTTSSLTNRKEDFLVTDLPKTIQDAVRVTQQLGIPYLWVDSLCIIQDDETDRVKEVAHMANIYKNAYITISAARASKVSEGFFKNHANPSTKLWKPLIPLSYPLPSRDAKTLQQGIELPRSAEGTLWIYNGSTEMAATSTDPVHSRAWCLQERVLSPRLLSYSHWPTWRCSRTLASDGGYYRQGDGDNAQDQRFTDAMIHASSNLKSLDVFRVSQLLHTWRGLIEDYTRRKLSVKTDKLPAIAGVAREMSRITGMRYAAGLWEENLLQDLMWYTARGQDWLLRRSAPPGPPTWSWASVDSPVLYDAVSPDSVPLARVLECRTTTATTTTDSQGPSKFEAVAGGEAVVRGPFAELNKKNVMSLLRQQNFSPAPPASNDVHEWYRQMLEHQSFMPESGLHVDIDEVEGKLPDKVFGLILFSRGWSKYRWDETRPKEIGTCYFGLLLAEAEVEAESTAVGDGTSSNSPRSHRRFERIGAFWNERSEFLDQEIQPWEDKVVTLI</sequence>
<evidence type="ECO:0000256" key="1">
    <source>
        <dbReference type="ARBA" id="ARBA00022723"/>
    </source>
</evidence>
<evidence type="ECO:0000259" key="5">
    <source>
        <dbReference type="SMART" id="SM00291"/>
    </source>
</evidence>
<dbReference type="Pfam" id="PF00569">
    <property type="entry name" value="ZZ"/>
    <property type="match status" value="1"/>
</dbReference>
<gene>
    <name evidence="6" type="ORF">QBC42DRAFT_215718</name>
</gene>
<dbReference type="SUPFAM" id="SSF57850">
    <property type="entry name" value="RING/U-box"/>
    <property type="match status" value="1"/>
</dbReference>
<feature type="region of interest" description="Disordered" evidence="4">
    <location>
        <begin position="1"/>
        <end position="20"/>
    </location>
</feature>
<evidence type="ECO:0000313" key="6">
    <source>
        <dbReference type="EMBL" id="KAK4466839.1"/>
    </source>
</evidence>
<reference evidence="6" key="2">
    <citation type="submission" date="2023-06" db="EMBL/GenBank/DDBJ databases">
        <authorList>
            <consortium name="Lawrence Berkeley National Laboratory"/>
            <person name="Mondo S.J."/>
            <person name="Hensen N."/>
            <person name="Bonometti L."/>
            <person name="Westerberg I."/>
            <person name="Brannstrom I.O."/>
            <person name="Guillou S."/>
            <person name="Cros-Aarteil S."/>
            <person name="Calhoun S."/>
            <person name="Haridas S."/>
            <person name="Kuo A."/>
            <person name="Pangilinan J."/>
            <person name="Riley R."/>
            <person name="Labutti K."/>
            <person name="Andreopoulos B."/>
            <person name="Lipzen A."/>
            <person name="Chen C."/>
            <person name="Yanf M."/>
            <person name="Daum C."/>
            <person name="Ng V."/>
            <person name="Clum A."/>
            <person name="Steindorff A."/>
            <person name="Ohm R."/>
            <person name="Martin F."/>
            <person name="Silar P."/>
            <person name="Natvig D."/>
            <person name="Lalanne C."/>
            <person name="Gautier V."/>
            <person name="Ament-Velasquez S.L."/>
            <person name="Kruys A."/>
            <person name="Hutchinson M.I."/>
            <person name="Powell A.J."/>
            <person name="Barry K."/>
            <person name="Miller A.N."/>
            <person name="Grigoriev I.V."/>
            <person name="Debuchy R."/>
            <person name="Gladieux P."/>
            <person name="Thoren M.H."/>
            <person name="Johannesson H."/>
        </authorList>
    </citation>
    <scope>NUCLEOTIDE SEQUENCE</scope>
    <source>
        <strain evidence="6">PSN324</strain>
    </source>
</reference>
<keyword evidence="1" id="KW-0479">Metal-binding</keyword>
<comment type="caution">
    <text evidence="6">The sequence shown here is derived from an EMBL/GenBank/DDBJ whole genome shotgun (WGS) entry which is preliminary data.</text>
</comment>
<evidence type="ECO:0000256" key="3">
    <source>
        <dbReference type="ARBA" id="ARBA00022833"/>
    </source>
</evidence>
<dbReference type="EMBL" id="MU864929">
    <property type="protein sequence ID" value="KAK4466839.1"/>
    <property type="molecule type" value="Genomic_DNA"/>
</dbReference>
<keyword evidence="7" id="KW-1185">Reference proteome</keyword>
<feature type="compositionally biased region" description="Low complexity" evidence="4">
    <location>
        <begin position="274"/>
        <end position="286"/>
    </location>
</feature>
<name>A0AAV9I589_9PEZI</name>
<keyword evidence="2" id="KW-0863">Zinc-finger</keyword>
<dbReference type="SMART" id="SM00291">
    <property type="entry name" value="ZnF_ZZ"/>
    <property type="match status" value="1"/>
</dbReference>
<feature type="domain" description="ZZ-type" evidence="5">
    <location>
        <begin position="24"/>
        <end position="71"/>
    </location>
</feature>
<protein>
    <submittedName>
        <fullName evidence="6">Heterokaryon incompatibility protein 6</fullName>
    </submittedName>
</protein>
<proteinExistence type="predicted"/>
<evidence type="ECO:0000256" key="2">
    <source>
        <dbReference type="ARBA" id="ARBA00022771"/>
    </source>
</evidence>
<evidence type="ECO:0000313" key="7">
    <source>
        <dbReference type="Proteomes" id="UP001321749"/>
    </source>
</evidence>
<dbReference type="GO" id="GO:0008270">
    <property type="term" value="F:zinc ion binding"/>
    <property type="evidence" value="ECO:0007669"/>
    <property type="project" value="UniProtKB-KW"/>
</dbReference>
<organism evidence="6 7">
    <name type="scientific">Cladorrhinum samala</name>
    <dbReference type="NCBI Taxonomy" id="585594"/>
    <lineage>
        <taxon>Eukaryota</taxon>
        <taxon>Fungi</taxon>
        <taxon>Dikarya</taxon>
        <taxon>Ascomycota</taxon>
        <taxon>Pezizomycotina</taxon>
        <taxon>Sordariomycetes</taxon>
        <taxon>Sordariomycetidae</taxon>
        <taxon>Sordariales</taxon>
        <taxon>Podosporaceae</taxon>
        <taxon>Cladorrhinum</taxon>
    </lineage>
</organism>
<dbReference type="Proteomes" id="UP001321749">
    <property type="component" value="Unassembled WGS sequence"/>
</dbReference>
<dbReference type="CDD" id="cd02340">
    <property type="entry name" value="ZZ_NBR1_like"/>
    <property type="match status" value="1"/>
</dbReference>
<accession>A0AAV9I589</accession>
<dbReference type="Pfam" id="PF06985">
    <property type="entry name" value="HET"/>
    <property type="match status" value="1"/>
</dbReference>
<dbReference type="AlphaFoldDB" id="A0AAV9I589"/>
<dbReference type="InterPro" id="IPR000433">
    <property type="entry name" value="Znf_ZZ"/>
</dbReference>
<dbReference type="InterPro" id="IPR043145">
    <property type="entry name" value="Znf_ZZ_sf"/>
</dbReference>
<dbReference type="InterPro" id="IPR010730">
    <property type="entry name" value="HET"/>
</dbReference>
<reference evidence="6" key="1">
    <citation type="journal article" date="2023" name="Mol. Phylogenet. Evol.">
        <title>Genome-scale phylogeny and comparative genomics of the fungal order Sordariales.</title>
        <authorList>
            <person name="Hensen N."/>
            <person name="Bonometti L."/>
            <person name="Westerberg I."/>
            <person name="Brannstrom I.O."/>
            <person name="Guillou S."/>
            <person name="Cros-Aarteil S."/>
            <person name="Calhoun S."/>
            <person name="Haridas S."/>
            <person name="Kuo A."/>
            <person name="Mondo S."/>
            <person name="Pangilinan J."/>
            <person name="Riley R."/>
            <person name="LaButti K."/>
            <person name="Andreopoulos B."/>
            <person name="Lipzen A."/>
            <person name="Chen C."/>
            <person name="Yan M."/>
            <person name="Daum C."/>
            <person name="Ng V."/>
            <person name="Clum A."/>
            <person name="Steindorff A."/>
            <person name="Ohm R.A."/>
            <person name="Martin F."/>
            <person name="Silar P."/>
            <person name="Natvig D.O."/>
            <person name="Lalanne C."/>
            <person name="Gautier V."/>
            <person name="Ament-Velasquez S.L."/>
            <person name="Kruys A."/>
            <person name="Hutchinson M.I."/>
            <person name="Powell A.J."/>
            <person name="Barry K."/>
            <person name="Miller A.N."/>
            <person name="Grigoriev I.V."/>
            <person name="Debuchy R."/>
            <person name="Gladieux P."/>
            <person name="Hiltunen Thoren M."/>
            <person name="Johannesson H."/>
        </authorList>
    </citation>
    <scope>NUCLEOTIDE SEQUENCE</scope>
    <source>
        <strain evidence="6">PSN324</strain>
    </source>
</reference>
<keyword evidence="3" id="KW-0862">Zinc</keyword>
<dbReference type="PANTHER" id="PTHR33112:SF16">
    <property type="entry name" value="HETEROKARYON INCOMPATIBILITY DOMAIN-CONTAINING PROTEIN"/>
    <property type="match status" value="1"/>
</dbReference>